<dbReference type="OrthoDB" id="6048873at2759"/>
<gene>
    <name evidence="7" type="ORF">C0Q70_16594</name>
</gene>
<dbReference type="CDD" id="cd19757">
    <property type="entry name" value="Bbox1"/>
    <property type="match status" value="1"/>
</dbReference>
<dbReference type="PROSITE" id="PS50089">
    <property type="entry name" value="ZF_RING_2"/>
    <property type="match status" value="1"/>
</dbReference>
<dbReference type="PROSITE" id="PS50119">
    <property type="entry name" value="ZF_BBOX"/>
    <property type="match status" value="2"/>
</dbReference>
<dbReference type="Gene3D" id="3.30.160.60">
    <property type="entry name" value="Classic Zinc Finger"/>
    <property type="match status" value="1"/>
</dbReference>
<reference evidence="7 8" key="1">
    <citation type="submission" date="2018-04" db="EMBL/GenBank/DDBJ databases">
        <title>The genome of golden apple snail Pomacea canaliculata provides insight into stress tolerance and invasive adaptation.</title>
        <authorList>
            <person name="Liu C."/>
            <person name="Liu B."/>
            <person name="Ren Y."/>
            <person name="Zhang Y."/>
            <person name="Wang H."/>
            <person name="Li S."/>
            <person name="Jiang F."/>
            <person name="Yin L."/>
            <person name="Zhang G."/>
            <person name="Qian W."/>
            <person name="Fan W."/>
        </authorList>
    </citation>
    <scope>NUCLEOTIDE SEQUENCE [LARGE SCALE GENOMIC DNA]</scope>
    <source>
        <strain evidence="7">SZHN2017</strain>
        <tissue evidence="7">Muscle</tissue>
    </source>
</reference>
<sequence>MKGRKGKGQDWKIRARGVKPNQAFPDRGPDCESEKMASECSICLHTFNRPKLLPCFHTFCEGCLASIVSQASQAQSPATDTCFPCPLCRTLTDVPQAGVCAFLDNIYIKADGDIQTQFAACDTCRGGTKARDPLEAAAATSKCVECNKFLCHNCLEVHNQLLRTHTLVSVTAGRFTVTHKAFCHRHPDEELRFFCLKCQTPVCRDCRMTSHAEGHTSVDLKDVSQKAQEAVSKVIRVISDELIPAHESMMVVLAADLKCKQISANNIKELISRRIEELHKGLEEVKEQALKTVEDAVAGLEEATRIHHDRLARLKSQRDYIKQVLSGGCEAHILLAAESVKTTFSQKVLPQPPLDCCQTVVYDRSDDVHIKEIPKTRYLSLNHWKSFAAGFAGKARVMHEHQSVALSSYSASVSASLHQVAEALRGCDKTIQAAIILDKADNDIVRMSVDSAWSTQRLTSFYGDDRD</sequence>
<feature type="domain" description="B box-type" evidence="6">
    <location>
        <begin position="116"/>
        <end position="170"/>
    </location>
</feature>
<dbReference type="GO" id="GO:0045087">
    <property type="term" value="P:innate immune response"/>
    <property type="evidence" value="ECO:0007669"/>
    <property type="project" value="TreeGrafter"/>
</dbReference>
<dbReference type="SMART" id="SM00184">
    <property type="entry name" value="RING"/>
    <property type="match status" value="1"/>
</dbReference>
<evidence type="ECO:0000259" key="5">
    <source>
        <dbReference type="PROSITE" id="PS50089"/>
    </source>
</evidence>
<dbReference type="AlphaFoldDB" id="A0A2T7NQA0"/>
<feature type="domain" description="B box-type" evidence="6">
    <location>
        <begin position="178"/>
        <end position="220"/>
    </location>
</feature>
<dbReference type="InterPro" id="IPR001841">
    <property type="entry name" value="Znf_RING"/>
</dbReference>
<dbReference type="PROSITE" id="PS00518">
    <property type="entry name" value="ZF_RING_1"/>
    <property type="match status" value="1"/>
</dbReference>
<evidence type="ECO:0000256" key="1">
    <source>
        <dbReference type="ARBA" id="ARBA00022723"/>
    </source>
</evidence>
<dbReference type="GO" id="GO:0060340">
    <property type="term" value="P:positive regulation of type I interferon-mediated signaling pathway"/>
    <property type="evidence" value="ECO:0007669"/>
    <property type="project" value="TreeGrafter"/>
</dbReference>
<dbReference type="EMBL" id="PZQS01000010">
    <property type="protein sequence ID" value="PVD23326.1"/>
    <property type="molecule type" value="Genomic_DNA"/>
</dbReference>
<dbReference type="InterPro" id="IPR027370">
    <property type="entry name" value="Znf-RING_euk"/>
</dbReference>
<keyword evidence="3" id="KW-0862">Zinc</keyword>
<dbReference type="GO" id="GO:0008270">
    <property type="term" value="F:zinc ion binding"/>
    <property type="evidence" value="ECO:0007669"/>
    <property type="project" value="UniProtKB-KW"/>
</dbReference>
<name>A0A2T7NQA0_POMCA</name>
<dbReference type="InterPro" id="IPR017907">
    <property type="entry name" value="Znf_RING_CS"/>
</dbReference>
<dbReference type="GO" id="GO:0061630">
    <property type="term" value="F:ubiquitin protein ligase activity"/>
    <property type="evidence" value="ECO:0007669"/>
    <property type="project" value="TreeGrafter"/>
</dbReference>
<dbReference type="Pfam" id="PF13445">
    <property type="entry name" value="zf-RING_UBOX"/>
    <property type="match status" value="1"/>
</dbReference>
<evidence type="ECO:0000256" key="4">
    <source>
        <dbReference type="PROSITE-ProRule" id="PRU00024"/>
    </source>
</evidence>
<dbReference type="PANTHER" id="PTHR25462:SF299">
    <property type="entry name" value="E3 UBIQUITIN-PROTEIN LIGASE TRIM56"/>
    <property type="match status" value="1"/>
</dbReference>
<dbReference type="Gene3D" id="3.30.40.10">
    <property type="entry name" value="Zinc/RING finger domain, C3HC4 (zinc finger)"/>
    <property type="match status" value="1"/>
</dbReference>
<dbReference type="Proteomes" id="UP000245119">
    <property type="component" value="Linkage Group LG10"/>
</dbReference>
<dbReference type="PANTHER" id="PTHR25462">
    <property type="entry name" value="BONUS, ISOFORM C-RELATED"/>
    <property type="match status" value="1"/>
</dbReference>
<comment type="caution">
    <text evidence="7">The sequence shown here is derived from an EMBL/GenBank/DDBJ whole genome shotgun (WGS) entry which is preliminary data.</text>
</comment>
<dbReference type="Pfam" id="PF00643">
    <property type="entry name" value="zf-B_box"/>
    <property type="match status" value="1"/>
</dbReference>
<keyword evidence="8" id="KW-1185">Reference proteome</keyword>
<keyword evidence="2 4" id="KW-0863">Zinc-finger</keyword>
<evidence type="ECO:0000313" key="7">
    <source>
        <dbReference type="EMBL" id="PVD23326.1"/>
    </source>
</evidence>
<organism evidence="7 8">
    <name type="scientific">Pomacea canaliculata</name>
    <name type="common">Golden apple snail</name>
    <dbReference type="NCBI Taxonomy" id="400727"/>
    <lineage>
        <taxon>Eukaryota</taxon>
        <taxon>Metazoa</taxon>
        <taxon>Spiralia</taxon>
        <taxon>Lophotrochozoa</taxon>
        <taxon>Mollusca</taxon>
        <taxon>Gastropoda</taxon>
        <taxon>Caenogastropoda</taxon>
        <taxon>Architaenioglossa</taxon>
        <taxon>Ampullarioidea</taxon>
        <taxon>Ampullariidae</taxon>
        <taxon>Pomacea</taxon>
    </lineage>
</organism>
<accession>A0A2T7NQA0</accession>
<evidence type="ECO:0000256" key="3">
    <source>
        <dbReference type="ARBA" id="ARBA00022833"/>
    </source>
</evidence>
<proteinExistence type="predicted"/>
<keyword evidence="1" id="KW-0479">Metal-binding</keyword>
<dbReference type="SUPFAM" id="SSF57845">
    <property type="entry name" value="B-box zinc-binding domain"/>
    <property type="match status" value="1"/>
</dbReference>
<evidence type="ECO:0000256" key="2">
    <source>
        <dbReference type="ARBA" id="ARBA00022771"/>
    </source>
</evidence>
<dbReference type="InterPro" id="IPR000315">
    <property type="entry name" value="Znf_B-box"/>
</dbReference>
<dbReference type="GO" id="GO:0005654">
    <property type="term" value="C:nucleoplasm"/>
    <property type="evidence" value="ECO:0007669"/>
    <property type="project" value="TreeGrafter"/>
</dbReference>
<dbReference type="InterPro" id="IPR013083">
    <property type="entry name" value="Znf_RING/FYVE/PHD"/>
</dbReference>
<feature type="domain" description="RING-type" evidence="5">
    <location>
        <begin position="40"/>
        <end position="89"/>
    </location>
</feature>
<dbReference type="SUPFAM" id="SSF57850">
    <property type="entry name" value="RING/U-box"/>
    <property type="match status" value="1"/>
</dbReference>
<evidence type="ECO:0000313" key="8">
    <source>
        <dbReference type="Proteomes" id="UP000245119"/>
    </source>
</evidence>
<evidence type="ECO:0000259" key="6">
    <source>
        <dbReference type="PROSITE" id="PS50119"/>
    </source>
</evidence>
<protein>
    <submittedName>
        <fullName evidence="7">Uncharacterized protein</fullName>
    </submittedName>
</protein>
<dbReference type="InterPro" id="IPR047153">
    <property type="entry name" value="TRIM45/56/19-like"/>
</dbReference>
<dbReference type="SMART" id="SM00336">
    <property type="entry name" value="BBOX"/>
    <property type="match status" value="2"/>
</dbReference>